<evidence type="ECO:0000313" key="4">
    <source>
        <dbReference type="Proteomes" id="UP000430146"/>
    </source>
</evidence>
<dbReference type="Proteomes" id="UP000430146">
    <property type="component" value="Unassembled WGS sequence"/>
</dbReference>
<evidence type="ECO:0000256" key="2">
    <source>
        <dbReference type="SAM" id="SignalP"/>
    </source>
</evidence>
<accession>A0A5S9RBX3</accession>
<gene>
    <name evidence="3" type="ORF">AELLOGFF_02002</name>
</gene>
<name>A0A5S9RBX3_MYCVN</name>
<dbReference type="EMBL" id="CACSIP010000067">
    <property type="protein sequence ID" value="CAA0136470.1"/>
    <property type="molecule type" value="Genomic_DNA"/>
</dbReference>
<dbReference type="SUPFAM" id="SSF101898">
    <property type="entry name" value="NHL repeat"/>
    <property type="match status" value="1"/>
</dbReference>
<feature type="compositionally biased region" description="Low complexity" evidence="1">
    <location>
        <begin position="71"/>
        <end position="86"/>
    </location>
</feature>
<reference evidence="3 4" key="1">
    <citation type="submission" date="2019-11" db="EMBL/GenBank/DDBJ databases">
        <authorList>
            <person name="Holert J."/>
        </authorList>
    </citation>
    <scope>NUCLEOTIDE SEQUENCE [LARGE SCALE GENOMIC DNA]</scope>
    <source>
        <strain evidence="3">BC8_1</strain>
    </source>
</reference>
<feature type="signal peptide" evidence="2">
    <location>
        <begin position="1"/>
        <end position="32"/>
    </location>
</feature>
<feature type="compositionally biased region" description="Basic and acidic residues" evidence="1">
    <location>
        <begin position="52"/>
        <end position="70"/>
    </location>
</feature>
<feature type="chain" id="PRO_5024877427" evidence="2">
    <location>
        <begin position="33"/>
        <end position="821"/>
    </location>
</feature>
<sequence length="821" mass="83463">MVWEKHVGQVGALAVALGIGSAAVAMPGAAWAQTEGSSSASASDSPSGSSRGDTKSAEKPSRSTKSRDAARTPSSTAADSDSSTDSSTDDPESDDNAAESQTETSTSDTEEPTDRRSSSGKRATADSGETEPAVPDADDSPSGASDAGDTATPPTGQGDSSTEARAPLAEPPATDAGDVAQEEPASPTPAPTTVMTSLFAPGADASASDGPEVPGASPLLLTLLASIWRPLGERIAETNTPATVSSAVQSAGDVQASATSSPIPGTAYQSPVIGSDGTLYQVTSGGSTTQVTILDSDGQVVTTSDPIRGVAAPYAHAAMRPDGTLIVVTTTNRRTNTIVSAVDSDGTVRRVATLIGVTDSPLTIGANGALYFRTRIVPFSPLADPIDFRVYRISENGFARSYSYDTDFELTPDGTAHLVSSRLGFSTLRTIDSNGWTRSTFLPFGSDPSAPLLDQDGTAYVTAGVTGFFGAQSTRVYTVDGASRTVRSIAGLPGDTVMTADGFGLETFTFDGDTDEGTGTTYISRITADSIATSGAIDGRIAGFQLGLDGTAYAPIVDPALDDAPVAVAVVDSDGNVTIVTLPGTLVVRDRSVRGGSSQSAEDLGYVNYAVNGTEYVAVLGPDATVVRTVELPEGATGGTVFFGPDGAAYEMVEYRDPSGKYLSRQILALSTDTYTSIVPGVAFPSAADVVFGPNGTGYLVVGTPAAYDIDVLGFNAAGDTVVPPSGVASPALFYPSPGDIEVLTFGADGTAYLVDRSSAGSGVYALTPAGAQKVADLEQSQLGVTNLPTFSADGTGYVANTVRNSDNAFVTTVTVFSPPA</sequence>
<protein>
    <submittedName>
        <fullName evidence="3">Uncharacterized protein</fullName>
    </submittedName>
</protein>
<keyword evidence="4" id="KW-1185">Reference proteome</keyword>
<evidence type="ECO:0000313" key="3">
    <source>
        <dbReference type="EMBL" id="CAA0136470.1"/>
    </source>
</evidence>
<dbReference type="AlphaFoldDB" id="A0A5S9RBX3"/>
<feature type="region of interest" description="Disordered" evidence="1">
    <location>
        <begin position="28"/>
        <end position="196"/>
    </location>
</feature>
<feature type="compositionally biased region" description="Polar residues" evidence="1">
    <location>
        <begin position="152"/>
        <end position="163"/>
    </location>
</feature>
<proteinExistence type="predicted"/>
<dbReference type="OrthoDB" id="4626648at2"/>
<feature type="compositionally biased region" description="Low complexity" evidence="1">
    <location>
        <begin position="36"/>
        <end position="50"/>
    </location>
</feature>
<evidence type="ECO:0000256" key="1">
    <source>
        <dbReference type="SAM" id="MobiDB-lite"/>
    </source>
</evidence>
<feature type="compositionally biased region" description="Low complexity" evidence="1">
    <location>
        <begin position="140"/>
        <end position="149"/>
    </location>
</feature>
<keyword evidence="2" id="KW-0732">Signal</keyword>
<feature type="compositionally biased region" description="Acidic residues" evidence="1">
    <location>
        <begin position="87"/>
        <end position="97"/>
    </location>
</feature>
<organism evidence="3 4">
    <name type="scientific">Mycolicibacterium vanbaalenii</name>
    <name type="common">Mycobacterium vanbaalenii</name>
    <dbReference type="NCBI Taxonomy" id="110539"/>
    <lineage>
        <taxon>Bacteria</taxon>
        <taxon>Bacillati</taxon>
        <taxon>Actinomycetota</taxon>
        <taxon>Actinomycetes</taxon>
        <taxon>Mycobacteriales</taxon>
        <taxon>Mycobacteriaceae</taxon>
        <taxon>Mycolicibacterium</taxon>
    </lineage>
</organism>